<dbReference type="Pfam" id="PF01575">
    <property type="entry name" value="MaoC_dehydratas"/>
    <property type="match status" value="1"/>
</dbReference>
<feature type="domain" description="MaoC-like" evidence="1">
    <location>
        <begin position="25"/>
        <end position="125"/>
    </location>
</feature>
<dbReference type="InterPro" id="IPR002539">
    <property type="entry name" value="MaoC-like_dom"/>
</dbReference>
<dbReference type="PANTHER" id="PTHR43664:SF1">
    <property type="entry name" value="BETA-METHYLMALYL-COA DEHYDRATASE"/>
    <property type="match status" value="1"/>
</dbReference>
<dbReference type="Gene3D" id="3.10.129.10">
    <property type="entry name" value="Hotdog Thioesterase"/>
    <property type="match status" value="1"/>
</dbReference>
<name>A0A1F5PKV4_9BACT</name>
<accession>A0A1F5PKV4</accession>
<dbReference type="EMBL" id="MFEY01000005">
    <property type="protein sequence ID" value="OGE90553.1"/>
    <property type="molecule type" value="Genomic_DNA"/>
</dbReference>
<evidence type="ECO:0000259" key="1">
    <source>
        <dbReference type="Pfam" id="PF01575"/>
    </source>
</evidence>
<gene>
    <name evidence="2" type="ORF">A3E29_02025</name>
</gene>
<evidence type="ECO:0000313" key="3">
    <source>
        <dbReference type="Proteomes" id="UP000177682"/>
    </source>
</evidence>
<comment type="caution">
    <text evidence="2">The sequence shown here is derived from an EMBL/GenBank/DDBJ whole genome shotgun (WGS) entry which is preliminary data.</text>
</comment>
<sequence>MRTPSTTEIQRVSGLDEVGDVIESHFVTIDEAKIDRFVAEHGDRNRMHTSDEYARAQDFRNRVAPGVLCIAQLMGIAYELGLTDGSFFTQMLCDFLAPVYPGDSIALRLMLKEQKVYRRLGKRKVKIAAEIVNQDQVVVQSTEWSGMILC</sequence>
<dbReference type="InterPro" id="IPR052342">
    <property type="entry name" value="MCH/BMMD"/>
</dbReference>
<evidence type="ECO:0000313" key="2">
    <source>
        <dbReference type="EMBL" id="OGE90553.1"/>
    </source>
</evidence>
<reference evidence="2 3" key="1">
    <citation type="journal article" date="2016" name="Nat. Commun.">
        <title>Thousands of microbial genomes shed light on interconnected biogeochemical processes in an aquifer system.</title>
        <authorList>
            <person name="Anantharaman K."/>
            <person name="Brown C.T."/>
            <person name="Hug L.A."/>
            <person name="Sharon I."/>
            <person name="Castelle C.J."/>
            <person name="Probst A.J."/>
            <person name="Thomas B.C."/>
            <person name="Singh A."/>
            <person name="Wilkins M.J."/>
            <person name="Karaoz U."/>
            <person name="Brodie E.L."/>
            <person name="Williams K.H."/>
            <person name="Hubbard S.S."/>
            <person name="Banfield J.F."/>
        </authorList>
    </citation>
    <scope>NUCLEOTIDE SEQUENCE [LARGE SCALE GENOMIC DNA]</scope>
</reference>
<dbReference type="Proteomes" id="UP000177682">
    <property type="component" value="Unassembled WGS sequence"/>
</dbReference>
<dbReference type="PANTHER" id="PTHR43664">
    <property type="entry name" value="MONOAMINE OXIDASE-RELATED"/>
    <property type="match status" value="1"/>
</dbReference>
<protein>
    <recommendedName>
        <fullName evidence="1">MaoC-like domain-containing protein</fullName>
    </recommendedName>
</protein>
<dbReference type="InterPro" id="IPR029069">
    <property type="entry name" value="HotDog_dom_sf"/>
</dbReference>
<proteinExistence type="predicted"/>
<dbReference type="SUPFAM" id="SSF54637">
    <property type="entry name" value="Thioesterase/thiol ester dehydrase-isomerase"/>
    <property type="match status" value="1"/>
</dbReference>
<dbReference type="AlphaFoldDB" id="A0A1F5PKV4"/>
<organism evidence="2 3">
    <name type="scientific">Candidatus Doudnabacteria bacterium RIFCSPHIGHO2_12_FULL_48_16</name>
    <dbReference type="NCBI Taxonomy" id="1817838"/>
    <lineage>
        <taxon>Bacteria</taxon>
        <taxon>Candidatus Doudnaibacteriota</taxon>
    </lineage>
</organism>